<sequence>MIGVLGGYVQSILFAFATRSSLILLAGSFAFFAGAISPGYRSFFSRLVTKEETARLFSFFSIIMMLYPVLAALIFNNIFNATISTWPGFAFFVASVLQFIVFCVQILLHYLLHEQWKENYCQLDHGFSENQPDCASLPTEQYS</sequence>
<accession>A0A183EQ47</accession>
<feature type="transmembrane region" description="Helical" evidence="5">
    <location>
        <begin position="12"/>
        <end position="36"/>
    </location>
</feature>
<evidence type="ECO:0000256" key="3">
    <source>
        <dbReference type="ARBA" id="ARBA00022989"/>
    </source>
</evidence>
<keyword evidence="2 5" id="KW-0812">Transmembrane</keyword>
<evidence type="ECO:0000256" key="4">
    <source>
        <dbReference type="ARBA" id="ARBA00023136"/>
    </source>
</evidence>
<reference evidence="6 7" key="2">
    <citation type="submission" date="2018-11" db="EMBL/GenBank/DDBJ databases">
        <authorList>
            <consortium name="Pathogen Informatics"/>
        </authorList>
    </citation>
    <scope>NUCLEOTIDE SEQUENCE [LARGE SCALE GENOMIC DNA]</scope>
</reference>
<keyword evidence="7" id="KW-1185">Reference proteome</keyword>
<dbReference type="EMBL" id="UYRT01096776">
    <property type="protein sequence ID" value="VDN40965.1"/>
    <property type="molecule type" value="Genomic_DNA"/>
</dbReference>
<dbReference type="PANTHER" id="PTHR23507:SF6">
    <property type="entry name" value="PROTON-COUPLED FOLATE TRANSPORTER"/>
    <property type="match status" value="1"/>
</dbReference>
<evidence type="ECO:0000313" key="8">
    <source>
        <dbReference type="WBParaSite" id="GPUH_0002311601-mRNA-1"/>
    </source>
</evidence>
<feature type="transmembrane region" description="Helical" evidence="5">
    <location>
        <begin position="91"/>
        <end position="112"/>
    </location>
</feature>
<evidence type="ECO:0000256" key="2">
    <source>
        <dbReference type="ARBA" id="ARBA00022692"/>
    </source>
</evidence>
<gene>
    <name evidence="6" type="ORF">GPUH_LOCUS23088</name>
</gene>
<dbReference type="PANTHER" id="PTHR23507">
    <property type="entry name" value="ZGC:174356"/>
    <property type="match status" value="1"/>
</dbReference>
<evidence type="ECO:0000313" key="7">
    <source>
        <dbReference type="Proteomes" id="UP000271098"/>
    </source>
</evidence>
<evidence type="ECO:0000313" key="6">
    <source>
        <dbReference type="EMBL" id="VDN40965.1"/>
    </source>
</evidence>
<keyword evidence="4 5" id="KW-0472">Membrane</keyword>
<comment type="subcellular location">
    <subcellularLocation>
        <location evidence="1">Membrane</location>
        <topology evidence="1">Multi-pass membrane protein</topology>
    </subcellularLocation>
</comment>
<dbReference type="GO" id="GO:0022857">
    <property type="term" value="F:transmembrane transporter activity"/>
    <property type="evidence" value="ECO:0007669"/>
    <property type="project" value="TreeGrafter"/>
</dbReference>
<dbReference type="OrthoDB" id="419734at2759"/>
<protein>
    <submittedName>
        <fullName evidence="8">MFS domain-containing protein</fullName>
    </submittedName>
</protein>
<dbReference type="Proteomes" id="UP000271098">
    <property type="component" value="Unassembled WGS sequence"/>
</dbReference>
<keyword evidence="3 5" id="KW-1133">Transmembrane helix</keyword>
<dbReference type="WBParaSite" id="GPUH_0002311601-mRNA-1">
    <property type="protein sequence ID" value="GPUH_0002311601-mRNA-1"/>
    <property type="gene ID" value="GPUH_0002311601"/>
</dbReference>
<dbReference type="SUPFAM" id="SSF103473">
    <property type="entry name" value="MFS general substrate transporter"/>
    <property type="match status" value="1"/>
</dbReference>
<name>A0A183EQ47_9BILA</name>
<evidence type="ECO:0000256" key="1">
    <source>
        <dbReference type="ARBA" id="ARBA00004141"/>
    </source>
</evidence>
<reference evidence="8" key="1">
    <citation type="submission" date="2016-06" db="UniProtKB">
        <authorList>
            <consortium name="WormBaseParasite"/>
        </authorList>
    </citation>
    <scope>IDENTIFICATION</scope>
</reference>
<dbReference type="AlphaFoldDB" id="A0A183EQ47"/>
<dbReference type="InterPro" id="IPR036259">
    <property type="entry name" value="MFS_trans_sf"/>
</dbReference>
<dbReference type="Gene3D" id="1.20.1250.20">
    <property type="entry name" value="MFS general substrate transporter like domains"/>
    <property type="match status" value="1"/>
</dbReference>
<feature type="transmembrane region" description="Helical" evidence="5">
    <location>
        <begin position="56"/>
        <end position="79"/>
    </location>
</feature>
<dbReference type="GO" id="GO:0016020">
    <property type="term" value="C:membrane"/>
    <property type="evidence" value="ECO:0007669"/>
    <property type="project" value="UniProtKB-SubCell"/>
</dbReference>
<evidence type="ECO:0000256" key="5">
    <source>
        <dbReference type="SAM" id="Phobius"/>
    </source>
</evidence>
<proteinExistence type="predicted"/>
<organism evidence="8">
    <name type="scientific">Gongylonema pulchrum</name>
    <dbReference type="NCBI Taxonomy" id="637853"/>
    <lineage>
        <taxon>Eukaryota</taxon>
        <taxon>Metazoa</taxon>
        <taxon>Ecdysozoa</taxon>
        <taxon>Nematoda</taxon>
        <taxon>Chromadorea</taxon>
        <taxon>Rhabditida</taxon>
        <taxon>Spirurina</taxon>
        <taxon>Spiruromorpha</taxon>
        <taxon>Spiruroidea</taxon>
        <taxon>Gongylonematidae</taxon>
        <taxon>Gongylonema</taxon>
    </lineage>
</organism>